<dbReference type="AlphaFoldDB" id="A0A485M6R1"/>
<dbReference type="GO" id="GO:0005829">
    <property type="term" value="C:cytosol"/>
    <property type="evidence" value="ECO:0007669"/>
    <property type="project" value="UniProtKB-SubCell"/>
</dbReference>
<dbReference type="InterPro" id="IPR036584">
    <property type="entry name" value="FliS_sf"/>
</dbReference>
<dbReference type="SUPFAM" id="SSF101116">
    <property type="entry name" value="Flagellar export chaperone FliS"/>
    <property type="match status" value="1"/>
</dbReference>
<dbReference type="InterPro" id="IPR003713">
    <property type="entry name" value="FliS"/>
</dbReference>
<gene>
    <name evidence="6" type="primary">fliS</name>
    <name evidence="6" type="ORF">SCFA_860016</name>
</gene>
<protein>
    <submittedName>
        <fullName evidence="6">Flagellar protein FliS</fullName>
    </submittedName>
</protein>
<proteinExistence type="inferred from homology"/>
<sequence>MSINSMGYEAYRKTQIQTADQGSLILMCYDGAINSLKKAREAQQEHDYQTRAHALGKAQNILWELTNSLNHSAGEIADNLESLYNYMIRRIVDAGYHNSIEPIDEVISYLQELKGSWEQIIKKSS</sequence>
<comment type="subcellular location">
    <subcellularLocation>
        <location evidence="1">Cytoplasm</location>
        <location evidence="1">Cytosol</location>
    </subcellularLocation>
</comment>
<dbReference type="GO" id="GO:0071973">
    <property type="term" value="P:bacterial-type flagellum-dependent cell motility"/>
    <property type="evidence" value="ECO:0007669"/>
    <property type="project" value="TreeGrafter"/>
</dbReference>
<organism evidence="6">
    <name type="scientific">anaerobic digester metagenome</name>
    <dbReference type="NCBI Taxonomy" id="1263854"/>
    <lineage>
        <taxon>unclassified sequences</taxon>
        <taxon>metagenomes</taxon>
        <taxon>ecological metagenomes</taxon>
    </lineage>
</organism>
<comment type="similarity">
    <text evidence="2">Belongs to the FliS family.</text>
</comment>
<dbReference type="Pfam" id="PF02561">
    <property type="entry name" value="FliS"/>
    <property type="match status" value="1"/>
</dbReference>
<dbReference type="PANTHER" id="PTHR34773">
    <property type="entry name" value="FLAGELLAR SECRETION CHAPERONE FLIS"/>
    <property type="match status" value="1"/>
</dbReference>
<dbReference type="EMBL" id="CAADRM010000154">
    <property type="protein sequence ID" value="VFU18595.1"/>
    <property type="molecule type" value="Genomic_DNA"/>
</dbReference>
<evidence type="ECO:0000256" key="3">
    <source>
        <dbReference type="ARBA" id="ARBA00022490"/>
    </source>
</evidence>
<reference evidence="6" key="1">
    <citation type="submission" date="2019-03" db="EMBL/GenBank/DDBJ databases">
        <authorList>
            <person name="Hao L."/>
        </authorList>
    </citation>
    <scope>NUCLEOTIDE SEQUENCE</scope>
</reference>
<dbReference type="PIRSF" id="PIRSF039090">
    <property type="entry name" value="Flis"/>
    <property type="match status" value="1"/>
</dbReference>
<dbReference type="Gene3D" id="1.20.120.340">
    <property type="entry name" value="Flagellar protein FliS"/>
    <property type="match status" value="1"/>
</dbReference>
<keyword evidence="4" id="KW-1005">Bacterial flagellum biogenesis</keyword>
<evidence type="ECO:0000256" key="1">
    <source>
        <dbReference type="ARBA" id="ARBA00004514"/>
    </source>
</evidence>
<keyword evidence="6" id="KW-0282">Flagellum</keyword>
<accession>A0A485M6R1</accession>
<keyword evidence="6" id="KW-0969">Cilium</keyword>
<dbReference type="GO" id="GO:0044780">
    <property type="term" value="P:bacterial-type flagellum assembly"/>
    <property type="evidence" value="ECO:0007669"/>
    <property type="project" value="InterPro"/>
</dbReference>
<dbReference type="CDD" id="cd16098">
    <property type="entry name" value="FliS"/>
    <property type="match status" value="1"/>
</dbReference>
<evidence type="ECO:0000256" key="5">
    <source>
        <dbReference type="ARBA" id="ARBA00023186"/>
    </source>
</evidence>
<keyword evidence="3" id="KW-0963">Cytoplasm</keyword>
<evidence type="ECO:0000256" key="4">
    <source>
        <dbReference type="ARBA" id="ARBA00022795"/>
    </source>
</evidence>
<evidence type="ECO:0000313" key="6">
    <source>
        <dbReference type="EMBL" id="VFU18595.1"/>
    </source>
</evidence>
<keyword evidence="6" id="KW-0966">Cell projection</keyword>
<keyword evidence="5" id="KW-0143">Chaperone</keyword>
<dbReference type="PANTHER" id="PTHR34773:SF1">
    <property type="entry name" value="FLAGELLAR SECRETION CHAPERONE FLIS"/>
    <property type="match status" value="1"/>
</dbReference>
<evidence type="ECO:0000256" key="2">
    <source>
        <dbReference type="ARBA" id="ARBA00008787"/>
    </source>
</evidence>
<dbReference type="NCBIfam" id="TIGR00208">
    <property type="entry name" value="fliS"/>
    <property type="match status" value="1"/>
</dbReference>
<name>A0A485M6R1_9ZZZZ</name>